<dbReference type="Proteomes" id="UP001387100">
    <property type="component" value="Unassembled WGS sequence"/>
</dbReference>
<evidence type="ECO:0000313" key="2">
    <source>
        <dbReference type="Proteomes" id="UP001387100"/>
    </source>
</evidence>
<proteinExistence type="predicted"/>
<evidence type="ECO:0000313" key="1">
    <source>
        <dbReference type="EMBL" id="MEJ5944265.1"/>
    </source>
</evidence>
<accession>A0ABU8RGR7</accession>
<dbReference type="EMBL" id="JBBIAA010000002">
    <property type="protein sequence ID" value="MEJ5944265.1"/>
    <property type="molecule type" value="Genomic_DNA"/>
</dbReference>
<reference evidence="1 2" key="1">
    <citation type="journal article" date="2017" name="Int. J. Syst. Evol. Microbiol.">
        <title>Pseudokineococcus basanitobsidens sp. nov., isolated from volcanic rock.</title>
        <authorList>
            <person name="Lee D.W."/>
            <person name="Park M.Y."/>
            <person name="Kim J.J."/>
            <person name="Kim B.S."/>
        </authorList>
    </citation>
    <scope>NUCLEOTIDE SEQUENCE [LARGE SCALE GENOMIC DNA]</scope>
    <source>
        <strain evidence="1 2">DSM 103726</strain>
    </source>
</reference>
<keyword evidence="2" id="KW-1185">Reference proteome</keyword>
<sequence length="109" mass="11442">MATTSQTTVSASSPLSPQVLVQRLVQALHGAADVSTTQEETVLVLPPAGSPIGDSPVGSVHLRPGSETLMLDCTAPDSTQLTRVEELVSTRLRTVDVAAAGALDWRRHE</sequence>
<gene>
    <name evidence="1" type="ORF">WDZ17_03020</name>
</gene>
<comment type="caution">
    <text evidence="1">The sequence shown here is derived from an EMBL/GenBank/DDBJ whole genome shotgun (WGS) entry which is preliminary data.</text>
</comment>
<name>A0ABU8RGR7_9ACTN</name>
<dbReference type="RefSeq" id="WP_339573656.1">
    <property type="nucleotide sequence ID" value="NZ_JBBIAA010000002.1"/>
</dbReference>
<evidence type="ECO:0008006" key="3">
    <source>
        <dbReference type="Google" id="ProtNLM"/>
    </source>
</evidence>
<protein>
    <recommendedName>
        <fullName evidence="3">DUF2218 domain-containing protein</fullName>
    </recommendedName>
</protein>
<organism evidence="1 2">
    <name type="scientific">Pseudokineococcus basanitobsidens</name>
    <dbReference type="NCBI Taxonomy" id="1926649"/>
    <lineage>
        <taxon>Bacteria</taxon>
        <taxon>Bacillati</taxon>
        <taxon>Actinomycetota</taxon>
        <taxon>Actinomycetes</taxon>
        <taxon>Kineosporiales</taxon>
        <taxon>Kineosporiaceae</taxon>
        <taxon>Pseudokineococcus</taxon>
    </lineage>
</organism>
<dbReference type="Gene3D" id="3.30.310.50">
    <property type="entry name" value="Alpha-D-phosphohexomutase, C-terminal domain"/>
    <property type="match status" value="1"/>
</dbReference>